<feature type="transmembrane region" description="Helical" evidence="2">
    <location>
        <begin position="188"/>
        <end position="213"/>
    </location>
</feature>
<keyword evidence="2" id="KW-1133">Transmembrane helix</keyword>
<keyword evidence="2" id="KW-0472">Membrane</keyword>
<evidence type="ECO:0000256" key="1">
    <source>
        <dbReference type="SAM" id="MobiDB-lite"/>
    </source>
</evidence>
<evidence type="ECO:0000313" key="4">
    <source>
        <dbReference type="Proteomes" id="UP001558613"/>
    </source>
</evidence>
<accession>A0ABR3LD26</accession>
<dbReference type="EMBL" id="JAYMGO010000023">
    <property type="protein sequence ID" value="KAL1250305.1"/>
    <property type="molecule type" value="Genomic_DNA"/>
</dbReference>
<sequence length="229" mass="24693">MDTAAQRLASASMEAEMHPQAISPWYLKQITHRIFSPHAATPARRKGPQRHPLAETLTCGAGPLGGTRSALFGAEASALQQSLKGAVFTWRGHAAKPLGAAQGVNPAGLPQRQHGGAGRPGRVPGGPARTREVPIFAGQAVLVGAQATRHRPGSTVDEQQQDNGRQVGKQRHLASGSQVLQARLCRTWLMLFLEVCFSFPSLFLCWLFSLVRLRAGSPLQCQRIQTENE</sequence>
<dbReference type="Proteomes" id="UP001558613">
    <property type="component" value="Unassembled WGS sequence"/>
</dbReference>
<protein>
    <submittedName>
        <fullName evidence="3">Uncharacterized protein</fullName>
    </submittedName>
</protein>
<organism evidence="3 4">
    <name type="scientific">Cirrhinus molitorella</name>
    <name type="common">mud carp</name>
    <dbReference type="NCBI Taxonomy" id="172907"/>
    <lineage>
        <taxon>Eukaryota</taxon>
        <taxon>Metazoa</taxon>
        <taxon>Chordata</taxon>
        <taxon>Craniata</taxon>
        <taxon>Vertebrata</taxon>
        <taxon>Euteleostomi</taxon>
        <taxon>Actinopterygii</taxon>
        <taxon>Neopterygii</taxon>
        <taxon>Teleostei</taxon>
        <taxon>Ostariophysi</taxon>
        <taxon>Cypriniformes</taxon>
        <taxon>Cyprinidae</taxon>
        <taxon>Labeoninae</taxon>
        <taxon>Labeonini</taxon>
        <taxon>Cirrhinus</taxon>
    </lineage>
</organism>
<proteinExistence type="predicted"/>
<name>A0ABR3LD26_9TELE</name>
<reference evidence="3 4" key="1">
    <citation type="submission" date="2023-09" db="EMBL/GenBank/DDBJ databases">
        <authorList>
            <person name="Wang M."/>
        </authorList>
    </citation>
    <scope>NUCLEOTIDE SEQUENCE [LARGE SCALE GENOMIC DNA]</scope>
    <source>
        <strain evidence="3">GT-2023</strain>
        <tissue evidence="3">Liver</tissue>
    </source>
</reference>
<evidence type="ECO:0000313" key="3">
    <source>
        <dbReference type="EMBL" id="KAL1250305.1"/>
    </source>
</evidence>
<keyword evidence="2" id="KW-0812">Transmembrane</keyword>
<feature type="region of interest" description="Disordered" evidence="1">
    <location>
        <begin position="147"/>
        <end position="172"/>
    </location>
</feature>
<keyword evidence="4" id="KW-1185">Reference proteome</keyword>
<evidence type="ECO:0000256" key="2">
    <source>
        <dbReference type="SAM" id="Phobius"/>
    </source>
</evidence>
<gene>
    <name evidence="3" type="ORF">QQF64_021310</name>
</gene>
<comment type="caution">
    <text evidence="3">The sequence shown here is derived from an EMBL/GenBank/DDBJ whole genome shotgun (WGS) entry which is preliminary data.</text>
</comment>